<dbReference type="EMBL" id="RAQK01000001">
    <property type="protein sequence ID" value="RKE96703.1"/>
    <property type="molecule type" value="Genomic_DNA"/>
</dbReference>
<name>A0A420DRD4_9RHOB</name>
<dbReference type="Gene3D" id="2.150.10.10">
    <property type="entry name" value="Serralysin-like metalloprotease, C-terminal"/>
    <property type="match status" value="2"/>
</dbReference>
<proteinExistence type="predicted"/>
<sequence length="506" mass="52621">MEYLVLGLAVLLGSVLFQDDAEVPASEGPDGEPEIDPEVESGTDPVDPVDTEEVDDRDLGATVTENADGSIAIELGEDELGSLTALKFEQRSNGENFDQVFSLGIYLVPAGAEIPIDPTGVQLPYDSIEDMISSLGLTELVSFDLGTLGQEGSTQDTRVEPPSITSDDPIDIIRVPFFIGDGGEFFVLSEADETLSPFEEAGIYSIGVELVRTDDDYTGTDGRDFVLAEGAEDAAPVRVNGLDGTDVLISNIQGSVLEGGDGNDSLYGPANGNTVLGGAGDDTLFVGAGGTAFGGAGSDSLSGSTNAGGFGYNELFFEQDEAPEDLTVNLYGGAGNDILTLSGMDVNGFGGSGNDTLTVGDGARGFGGSGNDFFGLDAGAVAGGDEGDDTFQYIARVDFRSSEDTVVLTGGAGADRYEFAVSNIFEDQQGEFLRITDFDPAEDVLVVQDWSGNDLRFVGLREAPDGSYTDVVATYTAEAEGLGNPHVEATIRLEGVTGFSLDQLVA</sequence>
<accession>A0A420DRD4</accession>
<dbReference type="AlphaFoldDB" id="A0A420DRD4"/>
<dbReference type="OrthoDB" id="7724872at2"/>
<evidence type="ECO:0000313" key="2">
    <source>
        <dbReference type="EMBL" id="RKE96703.1"/>
    </source>
</evidence>
<organism evidence="2 3">
    <name type="scientific">Sulfitobacter guttiformis</name>
    <dbReference type="NCBI Taxonomy" id="74349"/>
    <lineage>
        <taxon>Bacteria</taxon>
        <taxon>Pseudomonadati</taxon>
        <taxon>Pseudomonadota</taxon>
        <taxon>Alphaproteobacteria</taxon>
        <taxon>Rhodobacterales</taxon>
        <taxon>Roseobacteraceae</taxon>
        <taxon>Sulfitobacter</taxon>
    </lineage>
</organism>
<evidence type="ECO:0000313" key="3">
    <source>
        <dbReference type="Proteomes" id="UP000284407"/>
    </source>
</evidence>
<comment type="caution">
    <text evidence="2">The sequence shown here is derived from an EMBL/GenBank/DDBJ whole genome shotgun (WGS) entry which is preliminary data.</text>
</comment>
<reference evidence="2 3" key="1">
    <citation type="submission" date="2018-09" db="EMBL/GenBank/DDBJ databases">
        <title>Genomic Encyclopedia of Archaeal and Bacterial Type Strains, Phase II (KMG-II): from individual species to whole genera.</title>
        <authorList>
            <person name="Goeker M."/>
        </authorList>
    </citation>
    <scope>NUCLEOTIDE SEQUENCE [LARGE SCALE GENOMIC DNA]</scope>
    <source>
        <strain evidence="2 3">DSM 11458</strain>
    </source>
</reference>
<keyword evidence="3" id="KW-1185">Reference proteome</keyword>
<feature type="region of interest" description="Disordered" evidence="1">
    <location>
        <begin position="22"/>
        <end position="52"/>
    </location>
</feature>
<evidence type="ECO:0000256" key="1">
    <source>
        <dbReference type="SAM" id="MobiDB-lite"/>
    </source>
</evidence>
<protein>
    <recommendedName>
        <fullName evidence="4">Hemolysin type calcium-binding protein</fullName>
    </recommendedName>
</protein>
<dbReference type="SUPFAM" id="SSF51120">
    <property type="entry name" value="beta-Roll"/>
    <property type="match status" value="2"/>
</dbReference>
<dbReference type="STRING" id="1443111.Z949_3282"/>
<dbReference type="RefSeq" id="WP_025063637.1">
    <property type="nucleotide sequence ID" value="NZ_RAQK01000001.1"/>
</dbReference>
<feature type="compositionally biased region" description="Acidic residues" evidence="1">
    <location>
        <begin position="29"/>
        <end position="52"/>
    </location>
</feature>
<dbReference type="Proteomes" id="UP000284407">
    <property type="component" value="Unassembled WGS sequence"/>
</dbReference>
<gene>
    <name evidence="2" type="ORF">C8N30_1272</name>
</gene>
<dbReference type="InterPro" id="IPR011049">
    <property type="entry name" value="Serralysin-like_metalloprot_C"/>
</dbReference>
<dbReference type="PRINTS" id="PR00313">
    <property type="entry name" value="CABNDNGRPT"/>
</dbReference>
<evidence type="ECO:0008006" key="4">
    <source>
        <dbReference type="Google" id="ProtNLM"/>
    </source>
</evidence>